<evidence type="ECO:0000313" key="1">
    <source>
        <dbReference type="EMBL" id="CAD8183464.1"/>
    </source>
</evidence>
<sequence>MELGKYLYYILKLQEELNPLFQQSDLIEKQSIIKIFSLLTLIQEVEIKQGCCGINTWMCKNAQESLLSEII</sequence>
<comment type="caution">
    <text evidence="1">The sequence shown here is derived from an EMBL/GenBank/DDBJ whole genome shotgun (WGS) entry which is preliminary data.</text>
</comment>
<accession>A0A8S1W0B6</accession>
<protein>
    <submittedName>
        <fullName evidence="1">Uncharacterized protein</fullName>
    </submittedName>
</protein>
<dbReference type="Proteomes" id="UP000683925">
    <property type="component" value="Unassembled WGS sequence"/>
</dbReference>
<dbReference type="EMBL" id="CAJJDP010000080">
    <property type="protein sequence ID" value="CAD8183464.1"/>
    <property type="molecule type" value="Genomic_DNA"/>
</dbReference>
<organism evidence="1 2">
    <name type="scientific">Paramecium octaurelia</name>
    <dbReference type="NCBI Taxonomy" id="43137"/>
    <lineage>
        <taxon>Eukaryota</taxon>
        <taxon>Sar</taxon>
        <taxon>Alveolata</taxon>
        <taxon>Ciliophora</taxon>
        <taxon>Intramacronucleata</taxon>
        <taxon>Oligohymenophorea</taxon>
        <taxon>Peniculida</taxon>
        <taxon>Parameciidae</taxon>
        <taxon>Paramecium</taxon>
    </lineage>
</organism>
<proteinExistence type="predicted"/>
<evidence type="ECO:0000313" key="2">
    <source>
        <dbReference type="Proteomes" id="UP000683925"/>
    </source>
</evidence>
<keyword evidence="2" id="KW-1185">Reference proteome</keyword>
<gene>
    <name evidence="1" type="ORF">POCTA_138.1.T0810091</name>
</gene>
<name>A0A8S1W0B6_PAROT</name>
<dbReference type="AlphaFoldDB" id="A0A8S1W0B6"/>
<reference evidence="1" key="1">
    <citation type="submission" date="2021-01" db="EMBL/GenBank/DDBJ databases">
        <authorList>
            <consortium name="Genoscope - CEA"/>
            <person name="William W."/>
        </authorList>
    </citation>
    <scope>NUCLEOTIDE SEQUENCE</scope>
</reference>